<evidence type="ECO:0000313" key="9">
    <source>
        <dbReference type="Proteomes" id="UP001574673"/>
    </source>
</evidence>
<dbReference type="CDD" id="cd07333">
    <property type="entry name" value="M48C_bepA_like"/>
    <property type="match status" value="1"/>
</dbReference>
<keyword evidence="6 8" id="KW-0482">Metalloprotease</keyword>
<name>A0ABV4UBN3_9RHOO</name>
<evidence type="ECO:0000313" key="8">
    <source>
        <dbReference type="EMBL" id="MFA9948811.1"/>
    </source>
</evidence>
<feature type="domain" description="Peptidase M48" evidence="7">
    <location>
        <begin position="99"/>
        <end position="284"/>
    </location>
</feature>
<evidence type="ECO:0000256" key="4">
    <source>
        <dbReference type="ARBA" id="ARBA00022801"/>
    </source>
</evidence>
<keyword evidence="2" id="KW-0645">Protease</keyword>
<dbReference type="Gene3D" id="3.30.2010.10">
    <property type="entry name" value="Metalloproteases ('zincins'), catalytic domain"/>
    <property type="match status" value="1"/>
</dbReference>
<protein>
    <submittedName>
        <fullName evidence="8">M48 family metalloprotease</fullName>
        <ecNumber evidence="8">3.4.24.-</ecNumber>
    </submittedName>
</protein>
<dbReference type="InterPro" id="IPR011990">
    <property type="entry name" value="TPR-like_helical_dom_sf"/>
</dbReference>
<accession>A0ABV4UBN3</accession>
<comment type="cofactor">
    <cofactor evidence="1">
        <name>Zn(2+)</name>
        <dbReference type="ChEBI" id="CHEBI:29105"/>
    </cofactor>
</comment>
<gene>
    <name evidence="8" type="ORF">ABCS64_00465</name>
</gene>
<sequence length="513" mass="56895">MKAIFRIPASSHHIVQALPSAGVPARSSRLFRQCACSLLALFLSLPSAAFAQADGLPELGEAARADLSPQIERRIGERIMNEIRQREPAYVEDPEISDYLNRLGRRLVEASSDPTGRFYFFAIRDNAINAFAMFGGYIGVNTGTILTAQTESELAGVIAHEIGHVTQNHLARQIAKEKQNTVPMLIAMAVGILAARSNSDAAMGAIVGAQAGAAQAHLAYSREFEREADRVGYQILSKAGFDVRGMPDFFGRMQQSTRIYESAAPVYLRSHPLTIERLSDMQNRVRESPYKQIVSHLDFYLVRAKLRAYQGTPEEAVRDFDMQVKERKSVSLAAARYGLAAAYLRAKNTQAAQRELESLLALRVASPLISGLAGAIRMAAHDAAGAASVYRESLQRFPQARSLVYGYADALFDARRFDTLLDFLESRLRQNQADARLYAIQAKTYAALGKRFQQHRAQAEAYALEGQLGAAIEQLQYAQQAKDGDFYEQSAVDARLRELRQQQAEEDRQKKDL</sequence>
<dbReference type="SUPFAM" id="SSF48452">
    <property type="entry name" value="TPR-like"/>
    <property type="match status" value="1"/>
</dbReference>
<evidence type="ECO:0000256" key="5">
    <source>
        <dbReference type="ARBA" id="ARBA00022833"/>
    </source>
</evidence>
<evidence type="ECO:0000256" key="6">
    <source>
        <dbReference type="ARBA" id="ARBA00023049"/>
    </source>
</evidence>
<dbReference type="EC" id="3.4.24.-" evidence="8"/>
<keyword evidence="5" id="KW-0862">Zinc</keyword>
<dbReference type="Pfam" id="PF01435">
    <property type="entry name" value="Peptidase_M48"/>
    <property type="match status" value="1"/>
</dbReference>
<evidence type="ECO:0000256" key="1">
    <source>
        <dbReference type="ARBA" id="ARBA00001947"/>
    </source>
</evidence>
<dbReference type="RefSeq" id="WP_418889984.1">
    <property type="nucleotide sequence ID" value="NZ_JBEUWX010000001.1"/>
</dbReference>
<reference evidence="9" key="1">
    <citation type="submission" date="2024-06" db="EMBL/GenBank/DDBJ databases">
        <title>Radixoralia hellwigii gen. nov., sp nov., isolated from a root canal in the human oral cavity.</title>
        <authorList>
            <person name="Bartsch S."/>
            <person name="Wittmer A."/>
            <person name="Schulz A.-K."/>
            <person name="Neumann-Schaal M."/>
            <person name="Wolf J."/>
            <person name="Gronow S."/>
            <person name="Tennert C."/>
            <person name="Haecker G."/>
            <person name="Cieplik F."/>
            <person name="Al-Ahmad A."/>
        </authorList>
    </citation>
    <scope>NUCLEOTIDE SEQUENCE [LARGE SCALE GENOMIC DNA]</scope>
    <source>
        <strain evidence="9">Wk13</strain>
    </source>
</reference>
<keyword evidence="4 8" id="KW-0378">Hydrolase</keyword>
<evidence type="ECO:0000256" key="3">
    <source>
        <dbReference type="ARBA" id="ARBA00022723"/>
    </source>
</evidence>
<comment type="caution">
    <text evidence="8">The sequence shown here is derived from an EMBL/GenBank/DDBJ whole genome shotgun (WGS) entry which is preliminary data.</text>
</comment>
<dbReference type="GO" id="GO:0008237">
    <property type="term" value="F:metallopeptidase activity"/>
    <property type="evidence" value="ECO:0007669"/>
    <property type="project" value="UniProtKB-KW"/>
</dbReference>
<dbReference type="InterPro" id="IPR051156">
    <property type="entry name" value="Mito/Outer_Membr_Metalloprot"/>
</dbReference>
<dbReference type="Proteomes" id="UP001574673">
    <property type="component" value="Unassembled WGS sequence"/>
</dbReference>
<organism evidence="8 9">
    <name type="scientific">Dentiradicibacter hellwigii</name>
    <dbReference type="NCBI Taxonomy" id="3149053"/>
    <lineage>
        <taxon>Bacteria</taxon>
        <taxon>Pseudomonadati</taxon>
        <taxon>Pseudomonadota</taxon>
        <taxon>Betaproteobacteria</taxon>
        <taxon>Rhodocyclales</taxon>
        <taxon>Rhodocyclaceae</taxon>
        <taxon>Dentiradicibacter</taxon>
    </lineage>
</organism>
<dbReference type="InterPro" id="IPR001915">
    <property type="entry name" value="Peptidase_M48"/>
</dbReference>
<proteinExistence type="predicted"/>
<dbReference type="EMBL" id="JBEUWX010000001">
    <property type="protein sequence ID" value="MFA9948811.1"/>
    <property type="molecule type" value="Genomic_DNA"/>
</dbReference>
<dbReference type="PANTHER" id="PTHR22726:SF1">
    <property type="entry name" value="METALLOENDOPEPTIDASE OMA1, MITOCHONDRIAL"/>
    <property type="match status" value="1"/>
</dbReference>
<keyword evidence="9" id="KW-1185">Reference proteome</keyword>
<dbReference type="Gene3D" id="1.25.40.10">
    <property type="entry name" value="Tetratricopeptide repeat domain"/>
    <property type="match status" value="1"/>
</dbReference>
<dbReference type="PANTHER" id="PTHR22726">
    <property type="entry name" value="METALLOENDOPEPTIDASE OMA1"/>
    <property type="match status" value="1"/>
</dbReference>
<evidence type="ECO:0000256" key="2">
    <source>
        <dbReference type="ARBA" id="ARBA00022670"/>
    </source>
</evidence>
<keyword evidence="3" id="KW-0479">Metal-binding</keyword>
<evidence type="ECO:0000259" key="7">
    <source>
        <dbReference type="Pfam" id="PF01435"/>
    </source>
</evidence>